<accession>A0A1M5DNX0</accession>
<feature type="region of interest" description="Disordered" evidence="1">
    <location>
        <begin position="25"/>
        <end position="45"/>
    </location>
</feature>
<evidence type="ECO:0000313" key="2">
    <source>
        <dbReference type="EMBL" id="SHF68709.1"/>
    </source>
</evidence>
<reference evidence="2 3" key="1">
    <citation type="submission" date="2016-11" db="EMBL/GenBank/DDBJ databases">
        <authorList>
            <person name="Jaros S."/>
            <person name="Januszkiewicz K."/>
            <person name="Wedrychowicz H."/>
        </authorList>
    </citation>
    <scope>NUCLEOTIDE SEQUENCE [LARGE SCALE GENOMIC DNA]</scope>
    <source>
        <strain evidence="2 3">IBRC-M 10683</strain>
    </source>
</reference>
<proteinExistence type="predicted"/>
<dbReference type="AlphaFoldDB" id="A0A1M5DNX0"/>
<evidence type="ECO:0000256" key="1">
    <source>
        <dbReference type="SAM" id="MobiDB-lite"/>
    </source>
</evidence>
<evidence type="ECO:0000313" key="3">
    <source>
        <dbReference type="Proteomes" id="UP000183988"/>
    </source>
</evidence>
<keyword evidence="3" id="KW-1185">Reference proteome</keyword>
<dbReference type="Proteomes" id="UP000183988">
    <property type="component" value="Unassembled WGS sequence"/>
</dbReference>
<dbReference type="EMBL" id="FQVW01000002">
    <property type="protein sequence ID" value="SHF68709.1"/>
    <property type="molecule type" value="Genomic_DNA"/>
</dbReference>
<dbReference type="STRING" id="930117.SAMN05216225_1002152"/>
<protein>
    <submittedName>
        <fullName evidence="2">Uncharacterized protein</fullName>
    </submittedName>
</protein>
<sequence length="45" mass="4893">MPSSTSATTVQGSFGHFHSIFFAAEEDTEKPSDNKKMSPTILYAV</sequence>
<organism evidence="2 3">
    <name type="scientific">Ornithinibacillus halophilus</name>
    <dbReference type="NCBI Taxonomy" id="930117"/>
    <lineage>
        <taxon>Bacteria</taxon>
        <taxon>Bacillati</taxon>
        <taxon>Bacillota</taxon>
        <taxon>Bacilli</taxon>
        <taxon>Bacillales</taxon>
        <taxon>Bacillaceae</taxon>
        <taxon>Ornithinibacillus</taxon>
    </lineage>
</organism>
<name>A0A1M5DNX0_9BACI</name>
<gene>
    <name evidence="2" type="ORF">SAMN05216225_1002152</name>
</gene>